<dbReference type="InterPro" id="IPR050595">
    <property type="entry name" value="Bact_response_regulator"/>
</dbReference>
<feature type="domain" description="Response regulatory" evidence="3">
    <location>
        <begin position="7"/>
        <end position="123"/>
    </location>
</feature>
<keyword evidence="1 2" id="KW-0597">Phosphoprotein</keyword>
<evidence type="ECO:0000313" key="5">
    <source>
        <dbReference type="Proteomes" id="UP000177067"/>
    </source>
</evidence>
<organism evidence="4 5">
    <name type="scientific">Candidatus Magasanikbacteria bacterium RIFCSPHIGHO2_01_FULL_33_34</name>
    <dbReference type="NCBI Taxonomy" id="1798671"/>
    <lineage>
        <taxon>Bacteria</taxon>
        <taxon>Candidatus Magasanikiibacteriota</taxon>
    </lineage>
</organism>
<proteinExistence type="predicted"/>
<reference evidence="4 5" key="1">
    <citation type="journal article" date="2016" name="Nat. Commun.">
        <title>Thousands of microbial genomes shed light on interconnected biogeochemical processes in an aquifer system.</title>
        <authorList>
            <person name="Anantharaman K."/>
            <person name="Brown C.T."/>
            <person name="Hug L.A."/>
            <person name="Sharon I."/>
            <person name="Castelle C.J."/>
            <person name="Probst A.J."/>
            <person name="Thomas B.C."/>
            <person name="Singh A."/>
            <person name="Wilkins M.J."/>
            <person name="Karaoz U."/>
            <person name="Brodie E.L."/>
            <person name="Williams K.H."/>
            <person name="Hubbard S.S."/>
            <person name="Banfield J.F."/>
        </authorList>
    </citation>
    <scope>NUCLEOTIDE SEQUENCE [LARGE SCALE GENOMIC DNA]</scope>
</reference>
<evidence type="ECO:0000313" key="4">
    <source>
        <dbReference type="EMBL" id="OGH59340.1"/>
    </source>
</evidence>
<dbReference type="SUPFAM" id="SSF52172">
    <property type="entry name" value="CheY-like"/>
    <property type="match status" value="1"/>
</dbReference>
<dbReference type="EMBL" id="MFPS01000007">
    <property type="protein sequence ID" value="OGH59340.1"/>
    <property type="molecule type" value="Genomic_DNA"/>
</dbReference>
<dbReference type="PROSITE" id="PS50110">
    <property type="entry name" value="RESPONSE_REGULATORY"/>
    <property type="match status" value="1"/>
</dbReference>
<dbReference type="GO" id="GO:0000160">
    <property type="term" value="P:phosphorelay signal transduction system"/>
    <property type="evidence" value="ECO:0007669"/>
    <property type="project" value="InterPro"/>
</dbReference>
<comment type="caution">
    <text evidence="4">The sequence shown here is derived from an EMBL/GenBank/DDBJ whole genome shotgun (WGS) entry which is preliminary data.</text>
</comment>
<gene>
    <name evidence="4" type="ORF">A2725_00720</name>
</gene>
<evidence type="ECO:0000259" key="3">
    <source>
        <dbReference type="PROSITE" id="PS50110"/>
    </source>
</evidence>
<name>A0A1F6LIX1_9BACT</name>
<dbReference type="SMART" id="SM00448">
    <property type="entry name" value="REC"/>
    <property type="match status" value="1"/>
</dbReference>
<evidence type="ECO:0000256" key="1">
    <source>
        <dbReference type="ARBA" id="ARBA00022553"/>
    </source>
</evidence>
<accession>A0A1F6LIX1</accession>
<dbReference type="Proteomes" id="UP000177067">
    <property type="component" value="Unassembled WGS sequence"/>
</dbReference>
<dbReference type="PANTHER" id="PTHR44591">
    <property type="entry name" value="STRESS RESPONSE REGULATOR PROTEIN 1"/>
    <property type="match status" value="1"/>
</dbReference>
<dbReference type="PANTHER" id="PTHR44591:SF3">
    <property type="entry name" value="RESPONSE REGULATORY DOMAIN-CONTAINING PROTEIN"/>
    <property type="match status" value="1"/>
</dbReference>
<dbReference type="Gene3D" id="3.40.50.2300">
    <property type="match status" value="1"/>
</dbReference>
<feature type="modified residue" description="4-aspartylphosphate" evidence="2">
    <location>
        <position position="56"/>
    </location>
</feature>
<dbReference type="InterPro" id="IPR001789">
    <property type="entry name" value="Sig_transdc_resp-reg_receiver"/>
</dbReference>
<dbReference type="InterPro" id="IPR011006">
    <property type="entry name" value="CheY-like_superfamily"/>
</dbReference>
<sequence>MVVNNKKIIIIEDDDFISRALKIKLEDKGINILIAKDGKTGLDIVKKEKPDLVLLDLILPKMSGYDVLVELKKDIVTKKIPVIILTNLNQNEVEKKVKDFGAIDCLVKANISLEQIFKRISEVFK</sequence>
<dbReference type="Pfam" id="PF00072">
    <property type="entry name" value="Response_reg"/>
    <property type="match status" value="1"/>
</dbReference>
<protein>
    <recommendedName>
        <fullName evidence="3">Response regulatory domain-containing protein</fullName>
    </recommendedName>
</protein>
<dbReference type="AlphaFoldDB" id="A0A1F6LIX1"/>
<evidence type="ECO:0000256" key="2">
    <source>
        <dbReference type="PROSITE-ProRule" id="PRU00169"/>
    </source>
</evidence>